<dbReference type="RefSeq" id="WP_153446339.1">
    <property type="nucleotide sequence ID" value="NZ_CP045699.1"/>
</dbReference>
<reference evidence="3 4" key="1">
    <citation type="submission" date="2019-10" db="EMBL/GenBank/DDBJ databases">
        <title>Vibrio sp. nov., isolated from Coralline algae surface.</title>
        <authorList>
            <person name="Geng Y."/>
            <person name="Zhang X."/>
        </authorList>
    </citation>
    <scope>NUCLEOTIDE SEQUENCE [LARGE SCALE GENOMIC DNA]</scope>
    <source>
        <strain evidence="3 4">SM1977</strain>
    </source>
</reference>
<keyword evidence="1" id="KW-0732">Signal</keyword>
<sequence>MKRILPVIGITSLMMSSQLYAQSELRKAGQAYYEQLFASTVVLSDNDLISLGIQSFDPSSVFHTDNDNFGNEDTVQNRKNIAVFTLPLHFNLSEPDSPFQHNLQFRLGYLSISQDLQLADDTPMDNFKQEVYSGFFNYLLKYRLTSNWALGYGFGSYLMYANNSYNFNSQESQILKPFLDDAITNSSAWSTIIEPQIELDYEQHQAWGKWGFSSQWHYFYGKNWGQANDGYLGNPEGWRISNGVKFQYDLSHSFTYTPSLYSSIKRIDIGGDATQILETNSYYEASFGVLLSDLFGKDGWIETVGIGANINYGSALRGGSIILYVNPF</sequence>
<accession>A0A5Q0TGH9</accession>
<dbReference type="EMBL" id="CP045699">
    <property type="protein sequence ID" value="QGA64409.1"/>
    <property type="molecule type" value="Genomic_DNA"/>
</dbReference>
<feature type="domain" description="Solitary outer membrane autotransporter-like beta-barrel" evidence="2">
    <location>
        <begin position="11"/>
        <end position="326"/>
    </location>
</feature>
<proteinExistence type="predicted"/>
<name>A0A5Q0TGH9_9VIBR</name>
<protein>
    <submittedName>
        <fullName evidence="3">Solitary outer membrane autotransporter beta-barrel domain</fullName>
    </submittedName>
</protein>
<evidence type="ECO:0000256" key="1">
    <source>
        <dbReference type="SAM" id="SignalP"/>
    </source>
</evidence>
<evidence type="ECO:0000313" key="3">
    <source>
        <dbReference type="EMBL" id="QGA64409.1"/>
    </source>
</evidence>
<evidence type="ECO:0000313" key="4">
    <source>
        <dbReference type="Proteomes" id="UP000348942"/>
    </source>
</evidence>
<evidence type="ECO:0000259" key="2">
    <source>
        <dbReference type="Pfam" id="PF11557"/>
    </source>
</evidence>
<gene>
    <name evidence="3" type="ORF">GFB47_02640</name>
</gene>
<dbReference type="Proteomes" id="UP000348942">
    <property type="component" value="Chromosome 1"/>
</dbReference>
<keyword evidence="4" id="KW-1185">Reference proteome</keyword>
<dbReference type="Pfam" id="PF11557">
    <property type="entry name" value="Omp_AT"/>
    <property type="match status" value="1"/>
</dbReference>
<dbReference type="AlphaFoldDB" id="A0A5Q0TGH9"/>
<organism evidence="3 4">
    <name type="scientific">Vibrio algicola</name>
    <dbReference type="NCBI Taxonomy" id="2662262"/>
    <lineage>
        <taxon>Bacteria</taxon>
        <taxon>Pseudomonadati</taxon>
        <taxon>Pseudomonadota</taxon>
        <taxon>Gammaproteobacteria</taxon>
        <taxon>Vibrionales</taxon>
        <taxon>Vibrionaceae</taxon>
        <taxon>Vibrio</taxon>
    </lineage>
</organism>
<feature type="signal peptide" evidence="1">
    <location>
        <begin position="1"/>
        <end position="21"/>
    </location>
</feature>
<dbReference type="InterPro" id="IPR021621">
    <property type="entry name" value="Omp_AT"/>
</dbReference>
<feature type="chain" id="PRO_5024316557" evidence="1">
    <location>
        <begin position="22"/>
        <end position="328"/>
    </location>
</feature>